<evidence type="ECO:0000256" key="2">
    <source>
        <dbReference type="ARBA" id="ARBA00022475"/>
    </source>
</evidence>
<comment type="subcellular location">
    <subcellularLocation>
        <location evidence="1">Cell membrane</location>
        <topology evidence="1">Multi-pass membrane protein</topology>
    </subcellularLocation>
</comment>
<organism evidence="7 8">
    <name type="scientific">Faecalibacterium prausnitzii</name>
    <dbReference type="NCBI Taxonomy" id="853"/>
    <lineage>
        <taxon>Bacteria</taxon>
        <taxon>Bacillati</taxon>
        <taxon>Bacillota</taxon>
        <taxon>Clostridia</taxon>
        <taxon>Eubacteriales</taxon>
        <taxon>Oscillospiraceae</taxon>
        <taxon>Faecalibacterium</taxon>
    </lineage>
</organism>
<feature type="transmembrane region" description="Helical" evidence="6">
    <location>
        <begin position="279"/>
        <end position="300"/>
    </location>
</feature>
<evidence type="ECO:0000256" key="6">
    <source>
        <dbReference type="SAM" id="Phobius"/>
    </source>
</evidence>
<dbReference type="Proteomes" id="UP000220904">
    <property type="component" value="Unassembled WGS sequence"/>
</dbReference>
<keyword evidence="3 6" id="KW-0812">Transmembrane</keyword>
<feature type="transmembrane region" description="Helical" evidence="6">
    <location>
        <begin position="414"/>
        <end position="435"/>
    </location>
</feature>
<feature type="transmembrane region" description="Helical" evidence="6">
    <location>
        <begin position="355"/>
        <end position="375"/>
    </location>
</feature>
<sequence>MRPSYLKNAALLTGADVVLRLAGMGLRIWLANALGGEGMGLYQLVLAVYSLFVTLATSGVSVAATRLMAEELSRSRAEARGMLLRLLGAALLLGSAAWAGQFGLAELAAAWWLGDVRAAGALRAAAFGLPWMAVSAVLRGFFIARRQVGPNVVSQLVEQTVRISAIWFALERGGALDVGGKCTAVLAATALSETVSACLMLLFYRREAVSAFGAGPARRPMDPARRLWEILWPVEGGRCLASALHTAENMLVPACLTVYLLDAGGRSAAVAQYGNLKGMALPLLTFPFGLLGSLSVLLMPEITQAHIRGEKGRLSALLDRMLRLTGYFSALAGAVFWVWGTAAARLFYGPDGAEAGFYLTVLGPAMPLMYLESMVDGAMKGVGEQKAVFRYSLWDAVLRIAGVMVLLPRFGMKGFLFVILLSSVYTCLANTARLLRVSGMRPALMRWLGAPLLAAGVSAGAGVFLREMLSGWQAGEMPEQLAALCIGCCGMGLAGLAAAWPLGLGAEVRAALHPNRARQKAKKA</sequence>
<keyword evidence="5 6" id="KW-0472">Membrane</keyword>
<dbReference type="RefSeq" id="WP_097792053.1">
    <property type="nucleotide sequence ID" value="NZ_NOUV01000011.1"/>
</dbReference>
<evidence type="ECO:0000256" key="4">
    <source>
        <dbReference type="ARBA" id="ARBA00022989"/>
    </source>
</evidence>
<feature type="transmembrane region" description="Helical" evidence="6">
    <location>
        <begin position="321"/>
        <end position="340"/>
    </location>
</feature>
<dbReference type="PANTHER" id="PTHR30250:SF21">
    <property type="entry name" value="LIPID II FLIPPASE MURJ"/>
    <property type="match status" value="1"/>
</dbReference>
<keyword evidence="2" id="KW-1003">Cell membrane</keyword>
<feature type="transmembrane region" description="Helical" evidence="6">
    <location>
        <begin position="86"/>
        <end position="114"/>
    </location>
</feature>
<dbReference type="OrthoDB" id="9775950at2"/>
<comment type="caution">
    <text evidence="7">The sequence shown here is derived from an EMBL/GenBank/DDBJ whole genome shotgun (WGS) entry which is preliminary data.</text>
</comment>
<dbReference type="InterPro" id="IPR050833">
    <property type="entry name" value="Poly_Biosynth_Transport"/>
</dbReference>
<feature type="transmembrane region" description="Helical" evidence="6">
    <location>
        <begin position="447"/>
        <end position="469"/>
    </location>
</feature>
<evidence type="ECO:0000256" key="3">
    <source>
        <dbReference type="ARBA" id="ARBA00022692"/>
    </source>
</evidence>
<dbReference type="GO" id="GO:0005886">
    <property type="term" value="C:plasma membrane"/>
    <property type="evidence" value="ECO:0007669"/>
    <property type="project" value="UniProtKB-SubCell"/>
</dbReference>
<reference evidence="7 8" key="1">
    <citation type="journal article" date="2017" name="Front. Microbiol.">
        <title>New Insights into the Diversity of the Genus Faecalibacterium.</title>
        <authorList>
            <person name="Benevides L."/>
            <person name="Burman S."/>
            <person name="Martin R."/>
            <person name="Robert V."/>
            <person name="Thomas M."/>
            <person name="Miquel S."/>
            <person name="Chain F."/>
            <person name="Sokol H."/>
            <person name="Bermudez-Humaran L.G."/>
            <person name="Morrison M."/>
            <person name="Langella P."/>
            <person name="Azevedo V.A."/>
            <person name="Chatel J.M."/>
            <person name="Soares S."/>
        </authorList>
    </citation>
    <scope>NUCLEOTIDE SEQUENCE [LARGE SCALE GENOMIC DNA]</scope>
    <source>
        <strain evidence="7 8">AHMP21</strain>
    </source>
</reference>
<feature type="transmembrane region" description="Helical" evidence="6">
    <location>
        <begin position="481"/>
        <end position="502"/>
    </location>
</feature>
<evidence type="ECO:0000256" key="1">
    <source>
        <dbReference type="ARBA" id="ARBA00004651"/>
    </source>
</evidence>
<keyword evidence="4 6" id="KW-1133">Transmembrane helix</keyword>
<feature type="transmembrane region" description="Helical" evidence="6">
    <location>
        <begin position="42"/>
        <end position="65"/>
    </location>
</feature>
<feature type="transmembrane region" description="Helical" evidence="6">
    <location>
        <begin position="387"/>
        <end position="408"/>
    </location>
</feature>
<dbReference type="AlphaFoldDB" id="A0A2A7B6X0"/>
<evidence type="ECO:0000256" key="5">
    <source>
        <dbReference type="ARBA" id="ARBA00023136"/>
    </source>
</evidence>
<dbReference type="PANTHER" id="PTHR30250">
    <property type="entry name" value="PST FAMILY PREDICTED COLANIC ACID TRANSPORTER"/>
    <property type="match status" value="1"/>
</dbReference>
<evidence type="ECO:0000313" key="8">
    <source>
        <dbReference type="Proteomes" id="UP000220904"/>
    </source>
</evidence>
<proteinExistence type="predicted"/>
<dbReference type="EMBL" id="NOUV01000011">
    <property type="protein sequence ID" value="PDX87160.1"/>
    <property type="molecule type" value="Genomic_DNA"/>
</dbReference>
<dbReference type="InterPro" id="IPR002797">
    <property type="entry name" value="Polysacc_synth"/>
</dbReference>
<evidence type="ECO:0000313" key="7">
    <source>
        <dbReference type="EMBL" id="PDX87160.1"/>
    </source>
</evidence>
<feature type="transmembrane region" description="Helical" evidence="6">
    <location>
        <begin position="120"/>
        <end position="142"/>
    </location>
</feature>
<feature type="transmembrane region" description="Helical" evidence="6">
    <location>
        <begin position="9"/>
        <end position="30"/>
    </location>
</feature>
<name>A0A2A7B6X0_9FIRM</name>
<accession>A0A2A7B6X0</accession>
<dbReference type="Pfam" id="PF01943">
    <property type="entry name" value="Polysacc_synt"/>
    <property type="match status" value="1"/>
</dbReference>
<gene>
    <name evidence="7" type="ORF">CHR60_05265</name>
</gene>
<protein>
    <submittedName>
        <fullName evidence="7">Polysaccharide biosynthesis protein</fullName>
    </submittedName>
</protein>
<feature type="transmembrane region" description="Helical" evidence="6">
    <location>
        <begin position="182"/>
        <end position="204"/>
    </location>
</feature>